<comment type="caution">
    <text evidence="8">The sequence shown here is derived from an EMBL/GenBank/DDBJ whole genome shotgun (WGS) entry which is preliminary data.</text>
</comment>
<dbReference type="CDD" id="cd01317">
    <property type="entry name" value="DHOase_IIa"/>
    <property type="match status" value="1"/>
</dbReference>
<dbReference type="PROSITE" id="PS00482">
    <property type="entry name" value="DIHYDROOROTASE_1"/>
    <property type="match status" value="1"/>
</dbReference>
<gene>
    <name evidence="6" type="primary">pyrC</name>
    <name evidence="8" type="ORF">COS99_05395</name>
</gene>
<dbReference type="GO" id="GO:0006145">
    <property type="term" value="P:purine nucleobase catabolic process"/>
    <property type="evidence" value="ECO:0007669"/>
    <property type="project" value="TreeGrafter"/>
</dbReference>
<reference evidence="8 9" key="1">
    <citation type="submission" date="2017-09" db="EMBL/GenBank/DDBJ databases">
        <title>Depth-based differentiation of microbial function through sediment-hosted aquifers and enrichment of novel symbionts in the deep terrestrial subsurface.</title>
        <authorList>
            <person name="Probst A.J."/>
            <person name="Ladd B."/>
            <person name="Jarett J.K."/>
            <person name="Geller-Mcgrath D.E."/>
            <person name="Sieber C.M."/>
            <person name="Emerson J.B."/>
            <person name="Anantharaman K."/>
            <person name="Thomas B.C."/>
            <person name="Malmstrom R."/>
            <person name="Stieglmeier M."/>
            <person name="Klingl A."/>
            <person name="Woyke T."/>
            <person name="Ryan C.M."/>
            <person name="Banfield J.F."/>
        </authorList>
    </citation>
    <scope>NUCLEOTIDE SEQUENCE [LARGE SCALE GENOMIC DNA]</scope>
    <source>
        <strain evidence="8">CG07_land_8_20_14_0_80_42_15</strain>
    </source>
</reference>
<comment type="cofactor">
    <cofactor evidence="6">
        <name>Zn(2+)</name>
        <dbReference type="ChEBI" id="CHEBI:29105"/>
    </cofactor>
    <text evidence="6">Binds 2 Zn(2+) ions per subunit.</text>
</comment>
<dbReference type="SUPFAM" id="SSF51338">
    <property type="entry name" value="Composite domain of metallo-dependent hydrolases"/>
    <property type="match status" value="1"/>
</dbReference>
<comment type="catalytic activity">
    <reaction evidence="6">
        <text>(S)-dihydroorotate + H2O = N-carbamoyl-L-aspartate + H(+)</text>
        <dbReference type="Rhea" id="RHEA:24296"/>
        <dbReference type="ChEBI" id="CHEBI:15377"/>
        <dbReference type="ChEBI" id="CHEBI:15378"/>
        <dbReference type="ChEBI" id="CHEBI:30864"/>
        <dbReference type="ChEBI" id="CHEBI:32814"/>
        <dbReference type="EC" id="3.5.2.3"/>
    </reaction>
</comment>
<evidence type="ECO:0000259" key="7">
    <source>
        <dbReference type="Pfam" id="PF12890"/>
    </source>
</evidence>
<keyword evidence="6" id="KW-0862">Zinc</keyword>
<evidence type="ECO:0000256" key="3">
    <source>
        <dbReference type="ARBA" id="ARBA00022723"/>
    </source>
</evidence>
<dbReference type="NCBIfam" id="TIGR00857">
    <property type="entry name" value="pyrC_multi"/>
    <property type="match status" value="1"/>
</dbReference>
<dbReference type="InterPro" id="IPR011059">
    <property type="entry name" value="Metal-dep_hydrolase_composite"/>
</dbReference>
<feature type="binding site" evidence="6">
    <location>
        <position position="153"/>
    </location>
    <ligand>
        <name>Zn(2+)</name>
        <dbReference type="ChEBI" id="CHEBI:29105"/>
        <label>2</label>
    </ligand>
</feature>
<name>A0A2J0KSR8_9BACT</name>
<evidence type="ECO:0000256" key="6">
    <source>
        <dbReference type="HAMAP-Rule" id="MF_00220"/>
    </source>
</evidence>
<dbReference type="Pfam" id="PF12890">
    <property type="entry name" value="DHOase"/>
    <property type="match status" value="1"/>
</dbReference>
<dbReference type="HAMAP" id="MF_00220_B">
    <property type="entry name" value="PyrC_classI_B"/>
    <property type="match status" value="1"/>
</dbReference>
<dbReference type="Gene3D" id="3.20.20.140">
    <property type="entry name" value="Metal-dependent hydrolases"/>
    <property type="match status" value="1"/>
</dbReference>
<organism evidence="8 9">
    <name type="scientific">Candidatus Aquitaenariimonas noxiae</name>
    <dbReference type="NCBI Taxonomy" id="1974741"/>
    <lineage>
        <taxon>Bacteria</taxon>
        <taxon>Pseudomonadati</taxon>
        <taxon>Candidatus Omnitrophota</taxon>
        <taxon>Candidatus Aquitaenariimonas</taxon>
    </lineage>
</organism>
<dbReference type="InterPro" id="IPR004722">
    <property type="entry name" value="DHOase"/>
</dbReference>
<keyword evidence="5 6" id="KW-0665">Pyrimidine biosynthesis</keyword>
<dbReference type="Gene3D" id="2.30.40.10">
    <property type="entry name" value="Urease, subunit C, domain 1"/>
    <property type="match status" value="1"/>
</dbReference>
<feature type="binding site" evidence="6">
    <location>
        <position position="233"/>
    </location>
    <ligand>
        <name>Zn(2+)</name>
        <dbReference type="ChEBI" id="CHEBI:29105"/>
        <label>2</label>
    </ligand>
</feature>
<dbReference type="UniPathway" id="UPA00070">
    <property type="reaction ID" value="UER00117"/>
</dbReference>
<evidence type="ECO:0000256" key="2">
    <source>
        <dbReference type="ARBA" id="ARBA00010286"/>
    </source>
</evidence>
<evidence type="ECO:0000256" key="4">
    <source>
        <dbReference type="ARBA" id="ARBA00022801"/>
    </source>
</evidence>
<feature type="binding site" evidence="6">
    <location>
        <position position="306"/>
    </location>
    <ligand>
        <name>Zn(2+)</name>
        <dbReference type="ChEBI" id="CHEBI:29105"/>
        <label>1</label>
    </ligand>
</feature>
<keyword evidence="3 6" id="KW-0479">Metal-binding</keyword>
<feature type="binding site" evidence="6">
    <location>
        <position position="95"/>
    </location>
    <ligand>
        <name>substrate</name>
    </ligand>
</feature>
<keyword evidence="4 6" id="KW-0378">Hydrolase</keyword>
<dbReference type="GO" id="GO:0008270">
    <property type="term" value="F:zinc ion binding"/>
    <property type="evidence" value="ECO:0007669"/>
    <property type="project" value="UniProtKB-UniRule"/>
</dbReference>
<dbReference type="InterPro" id="IPR032466">
    <property type="entry name" value="Metal_Hydrolase"/>
</dbReference>
<evidence type="ECO:0000313" key="9">
    <source>
        <dbReference type="Proteomes" id="UP000230052"/>
    </source>
</evidence>
<comment type="similarity">
    <text evidence="2 6">Belongs to the metallo-dependent hydrolases superfamily. DHOase family. Class I DHOase subfamily.</text>
</comment>
<dbReference type="EC" id="3.5.2.3" evidence="6"/>
<protein>
    <recommendedName>
        <fullName evidence="6">Dihydroorotase</fullName>
        <shortName evidence="6">DHOase</shortName>
        <ecNumber evidence="6">3.5.2.3</ecNumber>
    </recommendedName>
</protein>
<evidence type="ECO:0000313" key="8">
    <source>
        <dbReference type="EMBL" id="PIU41445.1"/>
    </source>
</evidence>
<accession>A0A2J0KSR8</accession>
<comment type="pathway">
    <text evidence="6">Pyrimidine metabolism; UMP biosynthesis via de novo pathway; (S)-dihydroorotate from bicarbonate: step 3/3.</text>
</comment>
<comment type="function">
    <text evidence="1 6">Catalyzes the reversible cyclization of carbamoyl aspartate to dihydroorotate.</text>
</comment>
<dbReference type="PANTHER" id="PTHR43668">
    <property type="entry name" value="ALLANTOINASE"/>
    <property type="match status" value="1"/>
</dbReference>
<evidence type="ECO:0000256" key="5">
    <source>
        <dbReference type="ARBA" id="ARBA00022975"/>
    </source>
</evidence>
<dbReference type="GO" id="GO:0005737">
    <property type="term" value="C:cytoplasm"/>
    <property type="evidence" value="ECO:0007669"/>
    <property type="project" value="TreeGrafter"/>
</dbReference>
<feature type="binding site" evidence="6">
    <location>
        <position position="153"/>
    </location>
    <ligand>
        <name>Zn(2+)</name>
        <dbReference type="ChEBI" id="CHEBI:29105"/>
        <label>1</label>
    </ligand>
</feature>
<dbReference type="PROSITE" id="PS00483">
    <property type="entry name" value="DIHYDROOROTASE_2"/>
    <property type="match status" value="1"/>
</dbReference>
<dbReference type="GO" id="GO:0044205">
    <property type="term" value="P:'de novo' UMP biosynthetic process"/>
    <property type="evidence" value="ECO:0007669"/>
    <property type="project" value="UniProtKB-UniRule"/>
</dbReference>
<evidence type="ECO:0000256" key="1">
    <source>
        <dbReference type="ARBA" id="ARBA00002368"/>
    </source>
</evidence>
<dbReference type="GO" id="GO:0004151">
    <property type="term" value="F:dihydroorotase activity"/>
    <property type="evidence" value="ECO:0007669"/>
    <property type="project" value="UniProtKB-UniRule"/>
</dbReference>
<feature type="binding site" evidence="6">
    <location>
        <position position="279"/>
    </location>
    <ligand>
        <name>substrate</name>
    </ligand>
</feature>
<feature type="binding site" evidence="6">
    <location>
        <position position="180"/>
    </location>
    <ligand>
        <name>Zn(2+)</name>
        <dbReference type="ChEBI" id="CHEBI:29105"/>
        <label>2</label>
    </ligand>
</feature>
<dbReference type="InterPro" id="IPR050138">
    <property type="entry name" value="DHOase/Allantoinase_Hydrolase"/>
</dbReference>
<feature type="binding site" evidence="6">
    <location>
        <position position="63"/>
    </location>
    <ligand>
        <name>Zn(2+)</name>
        <dbReference type="ChEBI" id="CHEBI:29105"/>
        <label>1</label>
    </ligand>
</feature>
<feature type="binding site" evidence="6">
    <location>
        <begin position="63"/>
        <end position="65"/>
    </location>
    <ligand>
        <name>substrate</name>
    </ligand>
</feature>
<dbReference type="InterPro" id="IPR024403">
    <property type="entry name" value="DHOase_cat"/>
</dbReference>
<sequence>MKYLIKDGRLIDPANKVDVVLDILISGGKIEKIAKDIKNKNGAKIIDAKGKIIAPGLIDMHVHLREPGREDKETVETGTRAALCGGVASICAMPNTEPSIDTRIKAQSLNEIIKKTAVTNVFIVGAITKGRDGKELADIEGMEEEGVIAISDDGNCVQDIALMFEALKTAKNKGLVLISHCEDTKVSGKGVINEGVIATRLGLKPMPKKAEFEIVKRDIDLAKKSGAKLHIAHISCKESIEYLKKAKKEGVDVSAEVTPHHFVLSDECCLTYDTNTKMNPPLRSKEDVASIKAALADGTIDVIASDHAPHGKHEKEIPFDNAAFGIIGLETSLALAIANLVQTKVLSWGRLVELMSLGPARILGLNKKGALSEGNDADITIIDPEKEWIYTESSIQSKSKNSPFINWKFKGKAVSVITGGELVMEDGKIYSHK</sequence>
<feature type="binding site" evidence="6">
    <location>
        <begin position="324"/>
        <end position="325"/>
    </location>
    <ligand>
        <name>substrate</name>
    </ligand>
</feature>
<dbReference type="EMBL" id="PEWV01000057">
    <property type="protein sequence ID" value="PIU41445.1"/>
    <property type="molecule type" value="Genomic_DNA"/>
</dbReference>
<dbReference type="SUPFAM" id="SSF51556">
    <property type="entry name" value="Metallo-dependent hydrolases"/>
    <property type="match status" value="1"/>
</dbReference>
<dbReference type="PANTHER" id="PTHR43668:SF2">
    <property type="entry name" value="ALLANTOINASE"/>
    <property type="match status" value="1"/>
</dbReference>
<dbReference type="Proteomes" id="UP000230052">
    <property type="component" value="Unassembled WGS sequence"/>
</dbReference>
<dbReference type="GO" id="GO:0004038">
    <property type="term" value="F:allantoinase activity"/>
    <property type="evidence" value="ECO:0007669"/>
    <property type="project" value="TreeGrafter"/>
</dbReference>
<dbReference type="InterPro" id="IPR002195">
    <property type="entry name" value="Dihydroorotase_CS"/>
</dbReference>
<feature type="active site" evidence="6">
    <location>
        <position position="306"/>
    </location>
</feature>
<proteinExistence type="inferred from homology"/>
<dbReference type="AlphaFoldDB" id="A0A2J0KSR8"/>
<feature type="binding site" evidence="6">
    <location>
        <position position="61"/>
    </location>
    <ligand>
        <name>Zn(2+)</name>
        <dbReference type="ChEBI" id="CHEBI:29105"/>
        <label>1</label>
    </ligand>
</feature>
<feature type="binding site" evidence="6">
    <location>
        <position position="310"/>
    </location>
    <ligand>
        <name>substrate</name>
    </ligand>
</feature>
<feature type="domain" description="Dihydroorotase catalytic" evidence="7">
    <location>
        <begin position="50"/>
        <end position="239"/>
    </location>
</feature>